<dbReference type="AlphaFoldDB" id="A0AAD9H5E5"/>
<evidence type="ECO:0000256" key="3">
    <source>
        <dbReference type="ARBA" id="ARBA00022617"/>
    </source>
</evidence>
<gene>
    <name evidence="10" type="ORF">LX32DRAFT_709447</name>
</gene>
<dbReference type="PANTHER" id="PTHR24305:SF96">
    <property type="entry name" value="CYTOCHROME P450 MONOOXYGENASE STCB-RELATED"/>
    <property type="match status" value="1"/>
</dbReference>
<dbReference type="InterPro" id="IPR017972">
    <property type="entry name" value="Cyt_P450_CS"/>
</dbReference>
<evidence type="ECO:0000313" key="10">
    <source>
        <dbReference type="EMBL" id="KAK2022786.1"/>
    </source>
</evidence>
<dbReference type="GO" id="GO:0016705">
    <property type="term" value="F:oxidoreductase activity, acting on paired donors, with incorporation or reduction of molecular oxygen"/>
    <property type="evidence" value="ECO:0007669"/>
    <property type="project" value="InterPro"/>
</dbReference>
<dbReference type="EMBL" id="MU843026">
    <property type="protein sequence ID" value="KAK2022786.1"/>
    <property type="molecule type" value="Genomic_DNA"/>
</dbReference>
<dbReference type="InterPro" id="IPR001128">
    <property type="entry name" value="Cyt_P450"/>
</dbReference>
<dbReference type="PANTHER" id="PTHR24305">
    <property type="entry name" value="CYTOCHROME P450"/>
    <property type="match status" value="1"/>
</dbReference>
<evidence type="ECO:0000313" key="11">
    <source>
        <dbReference type="Proteomes" id="UP001232148"/>
    </source>
</evidence>
<keyword evidence="5 8" id="KW-0560">Oxidoreductase</keyword>
<evidence type="ECO:0000256" key="2">
    <source>
        <dbReference type="ARBA" id="ARBA00010617"/>
    </source>
</evidence>
<evidence type="ECO:0000256" key="6">
    <source>
        <dbReference type="ARBA" id="ARBA00023004"/>
    </source>
</evidence>
<dbReference type="PRINTS" id="PR00385">
    <property type="entry name" value="P450"/>
</dbReference>
<keyword evidence="9" id="KW-0472">Membrane</keyword>
<keyword evidence="8" id="KW-0503">Monooxygenase</keyword>
<dbReference type="Gene3D" id="1.10.630.10">
    <property type="entry name" value="Cytochrome P450"/>
    <property type="match status" value="1"/>
</dbReference>
<dbReference type="PROSITE" id="PS00086">
    <property type="entry name" value="CYTOCHROME_P450"/>
    <property type="match status" value="1"/>
</dbReference>
<keyword evidence="6 7" id="KW-0408">Iron</keyword>
<evidence type="ECO:0000256" key="9">
    <source>
        <dbReference type="SAM" id="Phobius"/>
    </source>
</evidence>
<keyword evidence="4 7" id="KW-0479">Metal-binding</keyword>
<name>A0AAD9H5E5_9PEZI</name>
<evidence type="ECO:0000256" key="4">
    <source>
        <dbReference type="ARBA" id="ARBA00022723"/>
    </source>
</evidence>
<dbReference type="InterPro" id="IPR036396">
    <property type="entry name" value="Cyt_P450_sf"/>
</dbReference>
<evidence type="ECO:0000256" key="1">
    <source>
        <dbReference type="ARBA" id="ARBA00001971"/>
    </source>
</evidence>
<accession>A0AAD9H5E5</accession>
<organism evidence="10 11">
    <name type="scientific">Colletotrichum zoysiae</name>
    <dbReference type="NCBI Taxonomy" id="1216348"/>
    <lineage>
        <taxon>Eukaryota</taxon>
        <taxon>Fungi</taxon>
        <taxon>Dikarya</taxon>
        <taxon>Ascomycota</taxon>
        <taxon>Pezizomycotina</taxon>
        <taxon>Sordariomycetes</taxon>
        <taxon>Hypocreomycetidae</taxon>
        <taxon>Glomerellales</taxon>
        <taxon>Glomerellaceae</taxon>
        <taxon>Colletotrichum</taxon>
        <taxon>Colletotrichum graminicola species complex</taxon>
    </lineage>
</organism>
<comment type="caution">
    <text evidence="10">The sequence shown here is derived from an EMBL/GenBank/DDBJ whole genome shotgun (WGS) entry which is preliminary data.</text>
</comment>
<protein>
    <submittedName>
        <fullName evidence="10">Cytochrome P450</fullName>
    </submittedName>
</protein>
<keyword evidence="9" id="KW-1133">Transmembrane helix</keyword>
<dbReference type="InterPro" id="IPR050121">
    <property type="entry name" value="Cytochrome_P450_monoxygenase"/>
</dbReference>
<dbReference type="PRINTS" id="PR00463">
    <property type="entry name" value="EP450I"/>
</dbReference>
<evidence type="ECO:0000256" key="7">
    <source>
        <dbReference type="PIRSR" id="PIRSR602401-1"/>
    </source>
</evidence>
<evidence type="ECO:0000256" key="8">
    <source>
        <dbReference type="RuleBase" id="RU000461"/>
    </source>
</evidence>
<comment type="cofactor">
    <cofactor evidence="1 7">
        <name>heme</name>
        <dbReference type="ChEBI" id="CHEBI:30413"/>
    </cofactor>
</comment>
<proteinExistence type="inferred from homology"/>
<dbReference type="Pfam" id="PF00067">
    <property type="entry name" value="p450"/>
    <property type="match status" value="1"/>
</dbReference>
<keyword evidence="9" id="KW-0812">Transmembrane</keyword>
<dbReference type="SUPFAM" id="SSF48264">
    <property type="entry name" value="Cytochrome P450"/>
    <property type="match status" value="1"/>
</dbReference>
<dbReference type="Proteomes" id="UP001232148">
    <property type="component" value="Unassembled WGS sequence"/>
</dbReference>
<feature type="binding site" description="axial binding residue" evidence="7">
    <location>
        <position position="430"/>
    </location>
    <ligand>
        <name>heme</name>
        <dbReference type="ChEBI" id="CHEBI:30413"/>
    </ligand>
    <ligandPart>
        <name>Fe</name>
        <dbReference type="ChEBI" id="CHEBI:18248"/>
    </ligandPart>
</feature>
<keyword evidence="11" id="KW-1185">Reference proteome</keyword>
<dbReference type="GO" id="GO:0020037">
    <property type="term" value="F:heme binding"/>
    <property type="evidence" value="ECO:0007669"/>
    <property type="project" value="InterPro"/>
</dbReference>
<dbReference type="GO" id="GO:0005506">
    <property type="term" value="F:iron ion binding"/>
    <property type="evidence" value="ECO:0007669"/>
    <property type="project" value="InterPro"/>
</dbReference>
<keyword evidence="3 7" id="KW-0349">Heme</keyword>
<sequence length="488" mass="54989">MDILKTDPLYLGGALLCVALVTYIYAGITNPLSHIPGPWYTRFSTLPSVYMTLRAHHPLWIHDLHAKYGPVVRFSPHEVDVSDPQAMQHINAAKTGFLKSPWYTKLVTDTSSVFNETNPDIHRKYRRLLSNPMSETGLKAFLPRIDNKVRFAISCICDENKVRGAADVAKWFMFLSFDVIGDLTFGESFGNLERGEKNQSVTDFVSLGYVSSLRTTFPFIAFLSRFIPIPVFKDATKIQYRTLNYSQGAIDRHAKLVEESGSDINPTVFSKVYNAGQEDTWTSTEIRDNAHVFIVGGSDTTANSMIYLVWAVCKHPEIKAKLLDELDGLPEDYTYEDLRELKYLNCIVDETLRLYTALPCCLPRTVPPGGAVLAGKFIPSGFTVATQAYSLHRNEEAYPDPFRFYPERWEHPTQLMKDCSMPFGGGSRSCLGRHLGRIELRLITARFFKAFPKATISDLEGMCEKDMVPALYFLMVPGGHRCLISLDG</sequence>
<reference evidence="10" key="1">
    <citation type="submission" date="2021-06" db="EMBL/GenBank/DDBJ databases">
        <title>Comparative genomics, transcriptomics and evolutionary studies reveal genomic signatures of adaptation to plant cell wall in hemibiotrophic fungi.</title>
        <authorList>
            <consortium name="DOE Joint Genome Institute"/>
            <person name="Baroncelli R."/>
            <person name="Diaz J.F."/>
            <person name="Benocci T."/>
            <person name="Peng M."/>
            <person name="Battaglia E."/>
            <person name="Haridas S."/>
            <person name="Andreopoulos W."/>
            <person name="Labutti K."/>
            <person name="Pangilinan J."/>
            <person name="Floch G.L."/>
            <person name="Makela M.R."/>
            <person name="Henrissat B."/>
            <person name="Grigoriev I.V."/>
            <person name="Crouch J.A."/>
            <person name="De Vries R.P."/>
            <person name="Sukno S.A."/>
            <person name="Thon M.R."/>
        </authorList>
    </citation>
    <scope>NUCLEOTIDE SEQUENCE</scope>
    <source>
        <strain evidence="10">MAFF235873</strain>
    </source>
</reference>
<feature type="transmembrane region" description="Helical" evidence="9">
    <location>
        <begin position="9"/>
        <end position="28"/>
    </location>
</feature>
<dbReference type="InterPro" id="IPR002401">
    <property type="entry name" value="Cyt_P450_E_grp-I"/>
</dbReference>
<comment type="similarity">
    <text evidence="2 8">Belongs to the cytochrome P450 family.</text>
</comment>
<dbReference type="GO" id="GO:0004497">
    <property type="term" value="F:monooxygenase activity"/>
    <property type="evidence" value="ECO:0007669"/>
    <property type="project" value="UniProtKB-KW"/>
</dbReference>
<evidence type="ECO:0000256" key="5">
    <source>
        <dbReference type="ARBA" id="ARBA00023002"/>
    </source>
</evidence>